<name>A0AA86V084_9EUKA</name>
<dbReference type="Proteomes" id="UP001642409">
    <property type="component" value="Unassembled WGS sequence"/>
</dbReference>
<keyword evidence="3" id="KW-1185">Reference proteome</keyword>
<dbReference type="EMBL" id="CAXDID020000020">
    <property type="protein sequence ID" value="CAL5986446.1"/>
    <property type="molecule type" value="Genomic_DNA"/>
</dbReference>
<dbReference type="AlphaFoldDB" id="A0AA86V084"/>
<sequence length="154" mass="18097">MINYVCLFSLSQKSRTAYHLQKVIITIESMAALMPHQNYNWLLLMCRSLSSIPCLILKSNAWRRQAMKQSQTDNNLSQLGRKFQLNMVRERGPVHYCAERICELRSEYQCKRTQKKGTRPLTRMFGLPDENANDKNCVIAFTQLQRFRFRSDSV</sequence>
<accession>A0AA86V084</accession>
<comment type="caution">
    <text evidence="1">The sequence shown here is derived from an EMBL/GenBank/DDBJ whole genome shotgun (WGS) entry which is preliminary data.</text>
</comment>
<evidence type="ECO:0000313" key="2">
    <source>
        <dbReference type="EMBL" id="CAL5986446.1"/>
    </source>
</evidence>
<proteinExistence type="predicted"/>
<evidence type="ECO:0000313" key="1">
    <source>
        <dbReference type="EMBL" id="CAI9975384.1"/>
    </source>
</evidence>
<dbReference type="EMBL" id="CATOUU010001169">
    <property type="protein sequence ID" value="CAI9975384.1"/>
    <property type="molecule type" value="Genomic_DNA"/>
</dbReference>
<reference evidence="2 3" key="2">
    <citation type="submission" date="2024-07" db="EMBL/GenBank/DDBJ databases">
        <authorList>
            <person name="Akdeniz Z."/>
        </authorList>
    </citation>
    <scope>NUCLEOTIDE SEQUENCE [LARGE SCALE GENOMIC DNA]</scope>
</reference>
<reference evidence="1" key="1">
    <citation type="submission" date="2023-06" db="EMBL/GenBank/DDBJ databases">
        <authorList>
            <person name="Kurt Z."/>
        </authorList>
    </citation>
    <scope>NUCLEOTIDE SEQUENCE</scope>
</reference>
<evidence type="ECO:0000313" key="3">
    <source>
        <dbReference type="Proteomes" id="UP001642409"/>
    </source>
</evidence>
<protein>
    <submittedName>
        <fullName evidence="2">Hypothetical_protein</fullName>
    </submittedName>
</protein>
<gene>
    <name evidence="1" type="ORF">HINF_LOCUS63029</name>
    <name evidence="2" type="ORF">HINF_LOCUS9411</name>
</gene>
<organism evidence="1">
    <name type="scientific">Hexamita inflata</name>
    <dbReference type="NCBI Taxonomy" id="28002"/>
    <lineage>
        <taxon>Eukaryota</taxon>
        <taxon>Metamonada</taxon>
        <taxon>Diplomonadida</taxon>
        <taxon>Hexamitidae</taxon>
        <taxon>Hexamitinae</taxon>
        <taxon>Hexamita</taxon>
    </lineage>
</organism>